<evidence type="ECO:0000259" key="6">
    <source>
        <dbReference type="Pfam" id="PF24784"/>
    </source>
</evidence>
<feature type="domain" description="Copper type II ascorbate-dependent monooxygenase C-terminal" evidence="5">
    <location>
        <begin position="301"/>
        <end position="444"/>
    </location>
</feature>
<reference evidence="7 8" key="1">
    <citation type="journal article" date="2017" name="Nat. Ecol. Evol.">
        <title>Scallop genome provides insights into evolution of bilaterian karyotype and development.</title>
        <authorList>
            <person name="Wang S."/>
            <person name="Zhang J."/>
            <person name="Jiao W."/>
            <person name="Li J."/>
            <person name="Xun X."/>
            <person name="Sun Y."/>
            <person name="Guo X."/>
            <person name="Huan P."/>
            <person name="Dong B."/>
            <person name="Zhang L."/>
            <person name="Hu X."/>
            <person name="Sun X."/>
            <person name="Wang J."/>
            <person name="Zhao C."/>
            <person name="Wang Y."/>
            <person name="Wang D."/>
            <person name="Huang X."/>
            <person name="Wang R."/>
            <person name="Lv J."/>
            <person name="Li Y."/>
            <person name="Zhang Z."/>
            <person name="Liu B."/>
            <person name="Lu W."/>
            <person name="Hui Y."/>
            <person name="Liang J."/>
            <person name="Zhou Z."/>
            <person name="Hou R."/>
            <person name="Li X."/>
            <person name="Liu Y."/>
            <person name="Li H."/>
            <person name="Ning X."/>
            <person name="Lin Y."/>
            <person name="Zhao L."/>
            <person name="Xing Q."/>
            <person name="Dou J."/>
            <person name="Li Y."/>
            <person name="Mao J."/>
            <person name="Guo H."/>
            <person name="Dou H."/>
            <person name="Li T."/>
            <person name="Mu C."/>
            <person name="Jiang W."/>
            <person name="Fu Q."/>
            <person name="Fu X."/>
            <person name="Miao Y."/>
            <person name="Liu J."/>
            <person name="Yu Q."/>
            <person name="Li R."/>
            <person name="Liao H."/>
            <person name="Li X."/>
            <person name="Kong Y."/>
            <person name="Jiang Z."/>
            <person name="Chourrout D."/>
            <person name="Li R."/>
            <person name="Bao Z."/>
        </authorList>
    </citation>
    <scope>NUCLEOTIDE SEQUENCE [LARGE SCALE GENOMIC DNA]</scope>
    <source>
        <strain evidence="7 8">PY_sf001</strain>
    </source>
</reference>
<protein>
    <submittedName>
        <fullName evidence="7">Dopamine beta-hydroxylase</fullName>
    </submittedName>
</protein>
<evidence type="ECO:0000313" key="8">
    <source>
        <dbReference type="Proteomes" id="UP000242188"/>
    </source>
</evidence>
<evidence type="ECO:0000256" key="2">
    <source>
        <dbReference type="ARBA" id="ARBA00023180"/>
    </source>
</evidence>
<evidence type="ECO:0000259" key="4">
    <source>
        <dbReference type="Pfam" id="PF01082"/>
    </source>
</evidence>
<evidence type="ECO:0000256" key="1">
    <source>
        <dbReference type="ARBA" id="ARBA00023157"/>
    </source>
</evidence>
<dbReference type="Pfam" id="PF03712">
    <property type="entry name" value="Cu2_monoox_C"/>
    <property type="match status" value="1"/>
</dbReference>
<dbReference type="Pfam" id="PF24784">
    <property type="entry name" value="Temptin_C"/>
    <property type="match status" value="1"/>
</dbReference>
<organism evidence="7 8">
    <name type="scientific">Mizuhopecten yessoensis</name>
    <name type="common">Japanese scallop</name>
    <name type="synonym">Patinopecten yessoensis</name>
    <dbReference type="NCBI Taxonomy" id="6573"/>
    <lineage>
        <taxon>Eukaryota</taxon>
        <taxon>Metazoa</taxon>
        <taxon>Spiralia</taxon>
        <taxon>Lophotrochozoa</taxon>
        <taxon>Mollusca</taxon>
        <taxon>Bivalvia</taxon>
        <taxon>Autobranchia</taxon>
        <taxon>Pteriomorphia</taxon>
        <taxon>Pectinida</taxon>
        <taxon>Pectinoidea</taxon>
        <taxon>Pectinidae</taxon>
        <taxon>Mizuhopecten</taxon>
    </lineage>
</organism>
<keyword evidence="1" id="KW-1015">Disulfide bond</keyword>
<gene>
    <name evidence="7" type="ORF">KP79_PYT15607</name>
</gene>
<feature type="domain" description="Copper type II ascorbate-dependent monooxygenase N-terminal" evidence="4">
    <location>
        <begin position="155"/>
        <end position="277"/>
    </location>
</feature>
<dbReference type="Proteomes" id="UP000242188">
    <property type="component" value="Unassembled WGS sequence"/>
</dbReference>
<evidence type="ECO:0000256" key="3">
    <source>
        <dbReference type="SAM" id="SignalP"/>
    </source>
</evidence>
<comment type="caution">
    <text evidence="7">The sequence shown here is derived from an EMBL/GenBank/DDBJ whole genome shotgun (WGS) entry which is preliminary data.</text>
</comment>
<dbReference type="InterPro" id="IPR000945">
    <property type="entry name" value="DBH-like"/>
</dbReference>
<dbReference type="GO" id="GO:0004500">
    <property type="term" value="F:dopamine beta-monooxygenase activity"/>
    <property type="evidence" value="ECO:0007669"/>
    <property type="project" value="InterPro"/>
</dbReference>
<feature type="domain" description="Temptin Cys/Cys disulfide" evidence="6">
    <location>
        <begin position="22"/>
        <end position="116"/>
    </location>
</feature>
<dbReference type="PANTHER" id="PTHR10157:SF23">
    <property type="entry name" value="MOXD1 HOMOLOG 1"/>
    <property type="match status" value="1"/>
</dbReference>
<keyword evidence="8" id="KW-1185">Reference proteome</keyword>
<keyword evidence="3" id="KW-0732">Signal</keyword>
<dbReference type="InterPro" id="IPR024548">
    <property type="entry name" value="Cu2_monoox_C"/>
</dbReference>
<proteinExistence type="predicted"/>
<feature type="signal peptide" evidence="3">
    <location>
        <begin position="1"/>
        <end position="22"/>
    </location>
</feature>
<dbReference type="InterPro" id="IPR014784">
    <property type="entry name" value="Cu2_ascorb_mOase-like_C"/>
</dbReference>
<dbReference type="AlphaFoldDB" id="A0A210QFM7"/>
<accession>A0A210QFM7</accession>
<dbReference type="SUPFAM" id="SSF49742">
    <property type="entry name" value="PHM/PNGase F"/>
    <property type="match status" value="2"/>
</dbReference>
<dbReference type="OrthoDB" id="10003276at2759"/>
<name>A0A210QFM7_MIZYE</name>
<dbReference type="GO" id="GO:0005507">
    <property type="term" value="F:copper ion binding"/>
    <property type="evidence" value="ECO:0007669"/>
    <property type="project" value="InterPro"/>
</dbReference>
<dbReference type="InterPro" id="IPR057626">
    <property type="entry name" value="S-S_Temptin"/>
</dbReference>
<evidence type="ECO:0000259" key="5">
    <source>
        <dbReference type="Pfam" id="PF03712"/>
    </source>
</evidence>
<evidence type="ECO:0000313" key="7">
    <source>
        <dbReference type="EMBL" id="OWF47545.1"/>
    </source>
</evidence>
<sequence length="563" mass="63054">MWDRIVRVLCLFLLCLCDVIFGFNIFQERIPNGDKVQDPCNRNDIWKGVGHQNKLGGGLTNPFGQAFKNNNFVWDKSFCMLDSDGDGATNGRELGDPLCIWKYGRSPIFEPNGHPGVCEPWSSPFCQKQNANWLKCPTVPVDCEFIRQQGVQNMALRLPDTAVPAQETTNMCVNLEFPSDRDYHVIADTAFLNNSKVLHHMTLQACSPGVTVTALAHPLGQVYPCEMLAEPLLCPDLMVGWTPTIGGNCHPLEAGYKIGLTGYRYAILQVMWNNPSKAVGERDSSGILLFYTPQLRRFNIGMLTVGTNNVAIPPGERGFDVEAQCYPTCTRKQLSNPIRLLTGYNHMHYAGAEMRVTLKKPGTVQEETLTRDIVYDYDNPVIHKFSSSIDIKPGDAIYTSCSYNTMTRNMSTFFGRTTSDEMCLGLFSYYPAEHLSPRHCFSEMGLPQCALTDSATIVDRCHVVTFPSSPEATAIIQSLKDNCIPFRCLRECINVVKKIRTNPCFKGTVNDYIIKQIQTLHGLETIMRLKSCDVEIAQEQGLCNKLVGQTNCYCSDPPMRRKV</sequence>
<dbReference type="EMBL" id="NEDP02003864">
    <property type="protein sequence ID" value="OWF47545.1"/>
    <property type="molecule type" value="Genomic_DNA"/>
</dbReference>
<dbReference type="Gene3D" id="2.60.120.310">
    <property type="entry name" value="Copper type II, ascorbate-dependent monooxygenase, N-terminal domain"/>
    <property type="match status" value="1"/>
</dbReference>
<dbReference type="Pfam" id="PF01082">
    <property type="entry name" value="Cu2_monooxygen"/>
    <property type="match status" value="1"/>
</dbReference>
<dbReference type="STRING" id="6573.A0A210QFM7"/>
<feature type="chain" id="PRO_5013052580" evidence="3">
    <location>
        <begin position="23"/>
        <end position="563"/>
    </location>
</feature>
<dbReference type="InterPro" id="IPR036939">
    <property type="entry name" value="Cu2_ascorb_mOase_N_sf"/>
</dbReference>
<dbReference type="InterPro" id="IPR000323">
    <property type="entry name" value="Cu2_ascorb_mOase_N"/>
</dbReference>
<dbReference type="InterPro" id="IPR008977">
    <property type="entry name" value="PHM/PNGase_F_dom_sf"/>
</dbReference>
<dbReference type="PANTHER" id="PTHR10157">
    <property type="entry name" value="DOPAMINE BETA HYDROXYLASE RELATED"/>
    <property type="match status" value="1"/>
</dbReference>
<dbReference type="Gene3D" id="2.60.120.230">
    <property type="match status" value="1"/>
</dbReference>
<keyword evidence="2" id="KW-0325">Glycoprotein</keyword>